<protein>
    <recommendedName>
        <fullName evidence="16">Calcitonin receptor</fullName>
    </recommendedName>
</protein>
<evidence type="ECO:0000256" key="11">
    <source>
        <dbReference type="SAM" id="Phobius"/>
    </source>
</evidence>
<keyword evidence="7 11" id="KW-0472">Membrane</keyword>
<feature type="transmembrane region" description="Helical" evidence="11">
    <location>
        <begin position="317"/>
        <end position="336"/>
    </location>
</feature>
<dbReference type="Gene3D" id="1.20.1070.10">
    <property type="entry name" value="Rhodopsin 7-helix transmembrane proteins"/>
    <property type="match status" value="1"/>
</dbReference>
<evidence type="ECO:0000256" key="2">
    <source>
        <dbReference type="ARBA" id="ARBA00005314"/>
    </source>
</evidence>
<dbReference type="KEGG" id="spu:100891263"/>
<evidence type="ECO:0000259" key="13">
    <source>
        <dbReference type="PROSITE" id="PS50261"/>
    </source>
</evidence>
<dbReference type="InterPro" id="IPR017983">
    <property type="entry name" value="GPCR_2_secretin-like_CS"/>
</dbReference>
<evidence type="ECO:0000256" key="4">
    <source>
        <dbReference type="ARBA" id="ARBA00022692"/>
    </source>
</evidence>
<dbReference type="GO" id="GO:0007166">
    <property type="term" value="P:cell surface receptor signaling pathway"/>
    <property type="evidence" value="ECO:0007669"/>
    <property type="project" value="InterPro"/>
</dbReference>
<accession>A0A7M7P7L8</accession>
<dbReference type="FunCoup" id="A0A7M7P7L8">
    <property type="interactions" value="442"/>
</dbReference>
<dbReference type="PROSITE" id="PS00649">
    <property type="entry name" value="G_PROTEIN_RECEP_F2_1"/>
    <property type="match status" value="1"/>
</dbReference>
<organism evidence="14 15">
    <name type="scientific">Strongylocentrotus purpuratus</name>
    <name type="common">Purple sea urchin</name>
    <dbReference type="NCBI Taxonomy" id="7668"/>
    <lineage>
        <taxon>Eukaryota</taxon>
        <taxon>Metazoa</taxon>
        <taxon>Echinodermata</taxon>
        <taxon>Eleutherozoa</taxon>
        <taxon>Echinozoa</taxon>
        <taxon>Echinoidea</taxon>
        <taxon>Euechinoidea</taxon>
        <taxon>Echinacea</taxon>
        <taxon>Camarodonta</taxon>
        <taxon>Echinidea</taxon>
        <taxon>Strongylocentrotidae</taxon>
        <taxon>Strongylocentrotus</taxon>
    </lineage>
</organism>
<dbReference type="PANTHER" id="PTHR45620">
    <property type="entry name" value="PDF RECEPTOR-LIKE PROTEIN-RELATED"/>
    <property type="match status" value="1"/>
</dbReference>
<feature type="domain" description="G-protein coupled receptors family 2 profile 2" evidence="13">
    <location>
        <begin position="164"/>
        <end position="411"/>
    </location>
</feature>
<evidence type="ECO:0000259" key="12">
    <source>
        <dbReference type="PROSITE" id="PS50227"/>
    </source>
</evidence>
<dbReference type="InterPro" id="IPR001879">
    <property type="entry name" value="GPCR_2_extracellular_dom"/>
</dbReference>
<keyword evidence="9" id="KW-0325">Glycoprotein</keyword>
<evidence type="ECO:0000256" key="7">
    <source>
        <dbReference type="ARBA" id="ARBA00023136"/>
    </source>
</evidence>
<evidence type="ECO:0000256" key="3">
    <source>
        <dbReference type="ARBA" id="ARBA00022475"/>
    </source>
</evidence>
<keyword evidence="8" id="KW-0675">Receptor</keyword>
<name>A0A7M7P7L8_STRPU</name>
<dbReference type="InParanoid" id="A0A7M7P7L8"/>
<evidence type="ECO:0000256" key="6">
    <source>
        <dbReference type="ARBA" id="ARBA00023040"/>
    </source>
</evidence>
<evidence type="ECO:0008006" key="16">
    <source>
        <dbReference type="Google" id="ProtNLM"/>
    </source>
</evidence>
<dbReference type="OrthoDB" id="16753at2759"/>
<keyword evidence="6" id="KW-0297">G-protein coupled receptor</keyword>
<dbReference type="Pfam" id="PF02793">
    <property type="entry name" value="HRM"/>
    <property type="match status" value="1"/>
</dbReference>
<feature type="transmembrane region" description="Helical" evidence="11">
    <location>
        <begin position="201"/>
        <end position="222"/>
    </location>
</feature>
<dbReference type="GO" id="GO:0008528">
    <property type="term" value="F:G protein-coupled peptide receptor activity"/>
    <property type="evidence" value="ECO:0000318"/>
    <property type="project" value="GO_Central"/>
</dbReference>
<comment type="similarity">
    <text evidence="2">Belongs to the G-protein coupled receptor 2 family.</text>
</comment>
<feature type="domain" description="G-protein coupled receptors family 2 profile 1" evidence="12">
    <location>
        <begin position="76"/>
        <end position="159"/>
    </location>
</feature>
<sequence>MASSGMRIKPYHQHGVFGIAFIIVISSCILLQISAQTIATEEEAELQEGDDNNNLLFGVEHKNAEQRDKHHAVAYECMLRELMEQPPDDGLYCNLTFDYWDCWNFTRAGEVAVHPCPWWIPSSDSLRNATKICMPNGEWYVSTVTNQTWTNYSTCYQPVKETNVMIVFYVGYSISIIALSIALFIFFNFKSLSCPRVTIHKNLFFSFIFDALFQITFFALVASNKDVIQNDGVYCKVHNVLKQYFQLCNYFWMLSEGLYLHTVIVVAVFSAENHQLVPYFIIGWAIPIVPACLYAGFVAHYPPGPCWVGGTPFEWLIAGFVIFVLAVNLILLLNIVRVLVTKLRATPMAGSKNYTRAVRATLILLPLLGLHYIILPAAPPPGLAADIYSYVMAVILSFQGLFVACIFCFFNGEVMQTVSRCINNFALTHTSSSLGSAACPPRHTKVKMQVRRKWFAHHWWRRDSDFRGRYANTTTVTEACTVTAPVNNRISSGDQGCPLLKKSPNFIGNGSTPGGSQRSSCSSGGSLAVKYRPGSGASTVSKTPEIEEIPEVKVENYSYKMNGDIGDNTAMDDDMVDVVCPLMESVELSTRTTEV</sequence>
<evidence type="ECO:0000313" key="15">
    <source>
        <dbReference type="Proteomes" id="UP000007110"/>
    </source>
</evidence>
<evidence type="ECO:0000256" key="9">
    <source>
        <dbReference type="ARBA" id="ARBA00023180"/>
    </source>
</evidence>
<dbReference type="PROSITE" id="PS51257">
    <property type="entry name" value="PROKAR_LIPOPROTEIN"/>
    <property type="match status" value="1"/>
</dbReference>
<dbReference type="SMART" id="SM00008">
    <property type="entry name" value="HormR"/>
    <property type="match status" value="1"/>
</dbReference>
<dbReference type="InterPro" id="IPR036445">
    <property type="entry name" value="GPCR_2_extracell_dom_sf"/>
</dbReference>
<dbReference type="InterPro" id="IPR000832">
    <property type="entry name" value="GPCR_2_secretin-like"/>
</dbReference>
<feature type="transmembrane region" description="Helical" evidence="11">
    <location>
        <begin position="387"/>
        <end position="410"/>
    </location>
</feature>
<keyword evidence="3" id="KW-1003">Cell membrane</keyword>
<feature type="transmembrane region" description="Helical" evidence="11">
    <location>
        <begin position="166"/>
        <end position="189"/>
    </location>
</feature>
<keyword evidence="10" id="KW-0807">Transducer</keyword>
<dbReference type="SUPFAM" id="SSF111418">
    <property type="entry name" value="Hormone receptor domain"/>
    <property type="match status" value="1"/>
</dbReference>
<feature type="transmembrane region" description="Helical" evidence="11">
    <location>
        <begin position="276"/>
        <end position="297"/>
    </location>
</feature>
<dbReference type="AlphaFoldDB" id="A0A7M7P7L8"/>
<dbReference type="Gene3D" id="4.10.1240.10">
    <property type="entry name" value="GPCR, family 2, extracellular hormone receptor domain"/>
    <property type="match status" value="1"/>
</dbReference>
<dbReference type="Pfam" id="PF00002">
    <property type="entry name" value="7tm_2"/>
    <property type="match status" value="1"/>
</dbReference>
<evidence type="ECO:0000256" key="10">
    <source>
        <dbReference type="ARBA" id="ARBA00023224"/>
    </source>
</evidence>
<proteinExistence type="inferred from homology"/>
<dbReference type="InterPro" id="IPR050332">
    <property type="entry name" value="GPCR_2"/>
</dbReference>
<dbReference type="PROSITE" id="PS50227">
    <property type="entry name" value="G_PROTEIN_RECEP_F2_3"/>
    <property type="match status" value="1"/>
</dbReference>
<evidence type="ECO:0000313" key="14">
    <source>
        <dbReference type="EnsemblMetazoa" id="XP_030846621"/>
    </source>
</evidence>
<dbReference type="PRINTS" id="PR00249">
    <property type="entry name" value="GPCRSECRETIN"/>
</dbReference>
<dbReference type="EnsemblMetazoa" id="XM_030990761">
    <property type="protein sequence ID" value="XP_030846621"/>
    <property type="gene ID" value="LOC100891263"/>
</dbReference>
<keyword evidence="15" id="KW-1185">Reference proteome</keyword>
<keyword evidence="5 11" id="KW-1133">Transmembrane helix</keyword>
<dbReference type="GO" id="GO:0005886">
    <property type="term" value="C:plasma membrane"/>
    <property type="evidence" value="ECO:0000318"/>
    <property type="project" value="GO_Central"/>
</dbReference>
<keyword evidence="4 11" id="KW-0812">Transmembrane</keyword>
<feature type="transmembrane region" description="Helical" evidence="11">
    <location>
        <begin position="16"/>
        <end position="35"/>
    </location>
</feature>
<comment type="subcellular location">
    <subcellularLocation>
        <location evidence="1">Cell membrane</location>
        <topology evidence="1">Multi-pass membrane protein</topology>
    </subcellularLocation>
</comment>
<evidence type="ECO:0000256" key="1">
    <source>
        <dbReference type="ARBA" id="ARBA00004651"/>
    </source>
</evidence>
<dbReference type="GeneID" id="100891263"/>
<feature type="transmembrane region" description="Helical" evidence="11">
    <location>
        <begin position="357"/>
        <end position="375"/>
    </location>
</feature>
<feature type="transmembrane region" description="Helical" evidence="11">
    <location>
        <begin position="250"/>
        <end position="269"/>
    </location>
</feature>
<evidence type="ECO:0000256" key="8">
    <source>
        <dbReference type="ARBA" id="ARBA00023170"/>
    </source>
</evidence>
<reference evidence="15" key="1">
    <citation type="submission" date="2015-02" db="EMBL/GenBank/DDBJ databases">
        <title>Genome sequencing for Strongylocentrotus purpuratus.</title>
        <authorList>
            <person name="Murali S."/>
            <person name="Liu Y."/>
            <person name="Vee V."/>
            <person name="English A."/>
            <person name="Wang M."/>
            <person name="Skinner E."/>
            <person name="Han Y."/>
            <person name="Muzny D.M."/>
            <person name="Worley K.C."/>
            <person name="Gibbs R.A."/>
        </authorList>
    </citation>
    <scope>NUCLEOTIDE SEQUENCE</scope>
</reference>
<dbReference type="GO" id="GO:0007189">
    <property type="term" value="P:adenylate cyclase-activating G protein-coupled receptor signaling pathway"/>
    <property type="evidence" value="ECO:0000318"/>
    <property type="project" value="GO_Central"/>
</dbReference>
<dbReference type="PROSITE" id="PS50261">
    <property type="entry name" value="G_PROTEIN_RECEP_F2_4"/>
    <property type="match status" value="1"/>
</dbReference>
<evidence type="ECO:0000256" key="5">
    <source>
        <dbReference type="ARBA" id="ARBA00022989"/>
    </source>
</evidence>
<dbReference type="Proteomes" id="UP000007110">
    <property type="component" value="Unassembled WGS sequence"/>
</dbReference>
<dbReference type="OMA" id="ATATYHC"/>
<dbReference type="PANTHER" id="PTHR45620:SF42">
    <property type="entry name" value="G-PROTEIN COUPLED RECEPTOR SEB-2"/>
    <property type="match status" value="1"/>
</dbReference>
<reference evidence="14" key="2">
    <citation type="submission" date="2021-01" db="UniProtKB">
        <authorList>
            <consortium name="EnsemblMetazoa"/>
        </authorList>
    </citation>
    <scope>IDENTIFICATION</scope>
</reference>
<dbReference type="InterPro" id="IPR017981">
    <property type="entry name" value="GPCR_2-like_7TM"/>
</dbReference>
<dbReference type="RefSeq" id="XP_030846621.1">
    <property type="nucleotide sequence ID" value="XM_030990761.1"/>
</dbReference>